<proteinExistence type="predicted"/>
<keyword evidence="2" id="KW-0472">Membrane</keyword>
<keyword evidence="2" id="KW-0812">Transmembrane</keyword>
<dbReference type="InterPro" id="IPR045713">
    <property type="entry name" value="DUF6069"/>
</dbReference>
<feature type="compositionally biased region" description="Basic and acidic residues" evidence="1">
    <location>
        <begin position="170"/>
        <end position="210"/>
    </location>
</feature>
<dbReference type="RefSeq" id="WP_246653193.1">
    <property type="nucleotide sequence ID" value="NZ_JAHKRM010000026.1"/>
</dbReference>
<gene>
    <name evidence="3" type="ORF">ACFSJ0_33645</name>
</gene>
<sequence>MSYPSHDRHDRHSGSARYRVNPARVWGGGVAAAVVAALIVVVGVMISGRLLGIHVLTPAGTSAYGSAGTTGYAITAAAAALVATLLLYILMLSTPEPTKFFAWIAGLFAVIITFLPFMYSADIIKQVATAIINLVIGIAIASLLTSIGRTAIEEMPDPEPYPYEQPRGYEQPREYEQRGYEQRRYERPREYEQRGYEQRGYERRDHDPYS</sequence>
<feature type="transmembrane region" description="Helical" evidence="2">
    <location>
        <begin position="25"/>
        <end position="51"/>
    </location>
</feature>
<evidence type="ECO:0000256" key="2">
    <source>
        <dbReference type="SAM" id="Phobius"/>
    </source>
</evidence>
<comment type="caution">
    <text evidence="3">The sequence shown here is derived from an EMBL/GenBank/DDBJ whole genome shotgun (WGS) entry which is preliminary data.</text>
</comment>
<protein>
    <submittedName>
        <fullName evidence="3">DUF6069 family protein</fullName>
    </submittedName>
</protein>
<name>A0ABW4GIG8_9ACTN</name>
<evidence type="ECO:0000313" key="3">
    <source>
        <dbReference type="EMBL" id="MFD1542036.1"/>
    </source>
</evidence>
<accession>A0ABW4GIG8</accession>
<evidence type="ECO:0000313" key="4">
    <source>
        <dbReference type="Proteomes" id="UP001597097"/>
    </source>
</evidence>
<reference evidence="4" key="1">
    <citation type="journal article" date="2019" name="Int. J. Syst. Evol. Microbiol.">
        <title>The Global Catalogue of Microorganisms (GCM) 10K type strain sequencing project: providing services to taxonomists for standard genome sequencing and annotation.</title>
        <authorList>
            <consortium name="The Broad Institute Genomics Platform"/>
            <consortium name="The Broad Institute Genome Sequencing Center for Infectious Disease"/>
            <person name="Wu L."/>
            <person name="Ma J."/>
        </authorList>
    </citation>
    <scope>NUCLEOTIDE SEQUENCE [LARGE SCALE GENOMIC DNA]</scope>
    <source>
        <strain evidence="4">CGMCC 1.15399</strain>
    </source>
</reference>
<keyword evidence="2" id="KW-1133">Transmembrane helix</keyword>
<feature type="transmembrane region" description="Helical" evidence="2">
    <location>
        <begin position="127"/>
        <end position="147"/>
    </location>
</feature>
<feature type="transmembrane region" description="Helical" evidence="2">
    <location>
        <begin position="100"/>
        <end position="121"/>
    </location>
</feature>
<evidence type="ECO:0000256" key="1">
    <source>
        <dbReference type="SAM" id="MobiDB-lite"/>
    </source>
</evidence>
<keyword evidence="4" id="KW-1185">Reference proteome</keyword>
<dbReference type="EMBL" id="JBHUCM010000031">
    <property type="protein sequence ID" value="MFD1542036.1"/>
    <property type="molecule type" value="Genomic_DNA"/>
</dbReference>
<dbReference type="Pfam" id="PF19545">
    <property type="entry name" value="DUF6069"/>
    <property type="match status" value="1"/>
</dbReference>
<feature type="transmembrane region" description="Helical" evidence="2">
    <location>
        <begin position="71"/>
        <end position="93"/>
    </location>
</feature>
<dbReference type="Proteomes" id="UP001597097">
    <property type="component" value="Unassembled WGS sequence"/>
</dbReference>
<organism evidence="3 4">
    <name type="scientific">Nonomuraea guangzhouensis</name>
    <dbReference type="NCBI Taxonomy" id="1291555"/>
    <lineage>
        <taxon>Bacteria</taxon>
        <taxon>Bacillati</taxon>
        <taxon>Actinomycetota</taxon>
        <taxon>Actinomycetes</taxon>
        <taxon>Streptosporangiales</taxon>
        <taxon>Streptosporangiaceae</taxon>
        <taxon>Nonomuraea</taxon>
    </lineage>
</organism>
<feature type="region of interest" description="Disordered" evidence="1">
    <location>
        <begin position="155"/>
        <end position="210"/>
    </location>
</feature>